<comment type="subcellular location">
    <subcellularLocation>
        <location evidence="1">Membrane</location>
    </subcellularLocation>
</comment>
<sequence length="243" mass="26782">MPLLVLRVILLALALALLALPHLIVRTLFGSGAVARLFLHVAGWIMGLRVRRVGPLPPRRSLLLANHQSWLDILVLGSATGCAFVSKAEVKDHWLTGWLADQRDTLYIERDDRRGVARQVHAIAERFDHDLPLAIFPEGTTNDGLHVLPFRPSLLAAATPLPADAVVMPVALDYREDRAFVGWTAPERGIDNAVRILSRWRPIHVDVIMLPPLPAADRKTMAGEGRQRIVVALGASSERQSSL</sequence>
<evidence type="ECO:0000256" key="1">
    <source>
        <dbReference type="ARBA" id="ARBA00004370"/>
    </source>
</evidence>
<dbReference type="InterPro" id="IPR002123">
    <property type="entry name" value="Plipid/glycerol_acylTrfase"/>
</dbReference>
<dbReference type="PANTHER" id="PTHR23063">
    <property type="entry name" value="PHOSPHOLIPID ACYLTRANSFERASE"/>
    <property type="match status" value="1"/>
</dbReference>
<dbReference type="EMBL" id="JACICF010000001">
    <property type="protein sequence ID" value="MBB3763237.1"/>
    <property type="molecule type" value="Genomic_DNA"/>
</dbReference>
<keyword evidence="3" id="KW-0812">Transmembrane</keyword>
<dbReference type="EC" id="2.3.1.51" evidence="9"/>
<evidence type="ECO:0000313" key="9">
    <source>
        <dbReference type="EMBL" id="MBB3763237.1"/>
    </source>
</evidence>
<feature type="domain" description="Phospholipid/glycerol acyltransferase" evidence="8">
    <location>
        <begin position="61"/>
        <end position="175"/>
    </location>
</feature>
<dbReference type="RefSeq" id="WP_183932547.1">
    <property type="nucleotide sequence ID" value="NZ_JACICF010000001.1"/>
</dbReference>
<keyword evidence="5" id="KW-0443">Lipid metabolism</keyword>
<dbReference type="Proteomes" id="UP000578569">
    <property type="component" value="Unassembled WGS sequence"/>
</dbReference>
<comment type="caution">
    <text evidence="9">The sequence shown here is derived from an EMBL/GenBank/DDBJ whole genome shotgun (WGS) entry which is preliminary data.</text>
</comment>
<evidence type="ECO:0000256" key="3">
    <source>
        <dbReference type="ARBA" id="ARBA00022692"/>
    </source>
</evidence>
<dbReference type="Pfam" id="PF01553">
    <property type="entry name" value="Acyltransferase"/>
    <property type="match status" value="1"/>
</dbReference>
<keyword evidence="7 9" id="KW-0012">Acyltransferase</keyword>
<proteinExistence type="predicted"/>
<evidence type="ECO:0000256" key="2">
    <source>
        <dbReference type="ARBA" id="ARBA00022679"/>
    </source>
</evidence>
<dbReference type="CDD" id="cd07989">
    <property type="entry name" value="LPLAT_AGPAT-like"/>
    <property type="match status" value="1"/>
</dbReference>
<dbReference type="GO" id="GO:0003841">
    <property type="term" value="F:1-acylglycerol-3-phosphate O-acyltransferase activity"/>
    <property type="evidence" value="ECO:0007669"/>
    <property type="project" value="UniProtKB-EC"/>
</dbReference>
<reference evidence="9 10" key="1">
    <citation type="submission" date="2020-08" db="EMBL/GenBank/DDBJ databases">
        <title>Genomic Encyclopedia of Type Strains, Phase IV (KMG-IV): sequencing the most valuable type-strain genomes for metagenomic binning, comparative biology and taxonomic classification.</title>
        <authorList>
            <person name="Goeker M."/>
        </authorList>
    </citation>
    <scope>NUCLEOTIDE SEQUENCE [LARGE SCALE GENOMIC DNA]</scope>
    <source>
        <strain evidence="9 10">DSM 24194</strain>
    </source>
</reference>
<protein>
    <submittedName>
        <fullName evidence="9">1-acyl-sn-glycerol-3-phosphate acyltransferase</fullName>
        <ecNumber evidence="9">2.3.1.51</ecNumber>
    </submittedName>
</protein>
<dbReference type="PANTHER" id="PTHR23063:SF52">
    <property type="entry name" value="LYSOPHOSPHATIDYLCHOLINE ACYLTRANSFERASE"/>
    <property type="match status" value="1"/>
</dbReference>
<dbReference type="SMART" id="SM00563">
    <property type="entry name" value="PlsC"/>
    <property type="match status" value="1"/>
</dbReference>
<evidence type="ECO:0000256" key="4">
    <source>
        <dbReference type="ARBA" id="ARBA00022989"/>
    </source>
</evidence>
<dbReference type="GO" id="GO:0016020">
    <property type="term" value="C:membrane"/>
    <property type="evidence" value="ECO:0007669"/>
    <property type="project" value="UniProtKB-SubCell"/>
</dbReference>
<keyword evidence="6" id="KW-0472">Membrane</keyword>
<keyword evidence="4" id="KW-1133">Transmembrane helix</keyword>
<evidence type="ECO:0000259" key="8">
    <source>
        <dbReference type="SMART" id="SM00563"/>
    </source>
</evidence>
<dbReference type="SUPFAM" id="SSF69593">
    <property type="entry name" value="Glycerol-3-phosphate (1)-acyltransferase"/>
    <property type="match status" value="1"/>
</dbReference>
<evidence type="ECO:0000256" key="7">
    <source>
        <dbReference type="ARBA" id="ARBA00023315"/>
    </source>
</evidence>
<evidence type="ECO:0000256" key="5">
    <source>
        <dbReference type="ARBA" id="ARBA00023098"/>
    </source>
</evidence>
<gene>
    <name evidence="9" type="ORF">FHS50_000260</name>
</gene>
<organism evidence="9 10">
    <name type="scientific">Sphingomicrobium lutaoense</name>
    <dbReference type="NCBI Taxonomy" id="515949"/>
    <lineage>
        <taxon>Bacteria</taxon>
        <taxon>Pseudomonadati</taxon>
        <taxon>Pseudomonadota</taxon>
        <taxon>Alphaproteobacteria</taxon>
        <taxon>Sphingomonadales</taxon>
        <taxon>Sphingomonadaceae</taxon>
        <taxon>Sphingomicrobium</taxon>
    </lineage>
</organism>
<keyword evidence="10" id="KW-1185">Reference proteome</keyword>
<name>A0A839YZN7_9SPHN</name>
<keyword evidence="2 9" id="KW-0808">Transferase</keyword>
<evidence type="ECO:0000256" key="6">
    <source>
        <dbReference type="ARBA" id="ARBA00023136"/>
    </source>
</evidence>
<evidence type="ECO:0000313" key="10">
    <source>
        <dbReference type="Proteomes" id="UP000578569"/>
    </source>
</evidence>
<accession>A0A839YZN7</accession>
<dbReference type="AlphaFoldDB" id="A0A839YZN7"/>
<dbReference type="GO" id="GO:0006629">
    <property type="term" value="P:lipid metabolic process"/>
    <property type="evidence" value="ECO:0007669"/>
    <property type="project" value="UniProtKB-KW"/>
</dbReference>